<keyword evidence="2" id="KW-1185">Reference proteome</keyword>
<dbReference type="AlphaFoldDB" id="A0A9Q3JYP4"/>
<evidence type="ECO:0000313" key="2">
    <source>
        <dbReference type="Proteomes" id="UP000765509"/>
    </source>
</evidence>
<organism evidence="1 2">
    <name type="scientific">Austropuccinia psidii MF-1</name>
    <dbReference type="NCBI Taxonomy" id="1389203"/>
    <lineage>
        <taxon>Eukaryota</taxon>
        <taxon>Fungi</taxon>
        <taxon>Dikarya</taxon>
        <taxon>Basidiomycota</taxon>
        <taxon>Pucciniomycotina</taxon>
        <taxon>Pucciniomycetes</taxon>
        <taxon>Pucciniales</taxon>
        <taxon>Sphaerophragmiaceae</taxon>
        <taxon>Austropuccinia</taxon>
    </lineage>
</organism>
<gene>
    <name evidence="1" type="ORF">O181_111523</name>
</gene>
<dbReference type="Proteomes" id="UP000765509">
    <property type="component" value="Unassembled WGS sequence"/>
</dbReference>
<reference evidence="1" key="1">
    <citation type="submission" date="2021-03" db="EMBL/GenBank/DDBJ databases">
        <title>Draft genome sequence of rust myrtle Austropuccinia psidii MF-1, a brazilian biotype.</title>
        <authorList>
            <person name="Quecine M.C."/>
            <person name="Pachon D.M.R."/>
            <person name="Bonatelli M.L."/>
            <person name="Correr F.H."/>
            <person name="Franceschini L.M."/>
            <person name="Leite T.F."/>
            <person name="Margarido G.R.A."/>
            <person name="Almeida C.A."/>
            <person name="Ferrarezi J.A."/>
            <person name="Labate C.A."/>
        </authorList>
    </citation>
    <scope>NUCLEOTIDE SEQUENCE</scope>
    <source>
        <strain evidence="1">MF-1</strain>
    </source>
</reference>
<evidence type="ECO:0000313" key="1">
    <source>
        <dbReference type="EMBL" id="MBW0571808.1"/>
    </source>
</evidence>
<sequence>MTIAHKYGNIPKNADGLSKWALEIKPENPAMVPQEEHHIEGICVTDIGTELFNKVKENYKMDKNYHILCQHLMKDCKDTSLSFKLDEICKKSYDEGILQLLDGIL</sequence>
<name>A0A9Q3JYP4_9BASI</name>
<comment type="caution">
    <text evidence="1">The sequence shown here is derived from an EMBL/GenBank/DDBJ whole genome shotgun (WGS) entry which is preliminary data.</text>
</comment>
<proteinExistence type="predicted"/>
<dbReference type="EMBL" id="AVOT02088879">
    <property type="protein sequence ID" value="MBW0571808.1"/>
    <property type="molecule type" value="Genomic_DNA"/>
</dbReference>
<accession>A0A9Q3JYP4</accession>
<protein>
    <submittedName>
        <fullName evidence="1">Uncharacterized protein</fullName>
    </submittedName>
</protein>